<keyword evidence="3" id="KW-1185">Reference proteome</keyword>
<dbReference type="Gene3D" id="3.40.50.12780">
    <property type="entry name" value="N-terminal domain of ligase-like"/>
    <property type="match status" value="1"/>
</dbReference>
<dbReference type="PANTHER" id="PTHR43201">
    <property type="entry name" value="ACYL-COA SYNTHETASE"/>
    <property type="match status" value="1"/>
</dbReference>
<evidence type="ECO:0000313" key="3">
    <source>
        <dbReference type="Proteomes" id="UP001597062"/>
    </source>
</evidence>
<dbReference type="InterPro" id="IPR000873">
    <property type="entry name" value="AMP-dep_synth/lig_dom"/>
</dbReference>
<dbReference type="EMBL" id="JBHTJR010000045">
    <property type="protein sequence ID" value="MFD0993040.1"/>
    <property type="molecule type" value="Genomic_DNA"/>
</dbReference>
<dbReference type="Pfam" id="PF00501">
    <property type="entry name" value="AMP-binding"/>
    <property type="match status" value="1"/>
</dbReference>
<feature type="domain" description="AMP-dependent synthetase/ligase" evidence="1">
    <location>
        <begin position="42"/>
        <end position="193"/>
    </location>
</feature>
<proteinExistence type="predicted"/>
<dbReference type="RefSeq" id="WP_386106914.1">
    <property type="nucleotide sequence ID" value="NZ_JBHTJR010000045.1"/>
</dbReference>
<dbReference type="InterPro" id="IPR045851">
    <property type="entry name" value="AMP-bd_C_sf"/>
</dbReference>
<dbReference type="PANTHER" id="PTHR43201:SF32">
    <property type="entry name" value="2-SUCCINYLBENZOATE--COA LIGASE, CHLOROPLASTIC_PEROXISOMAL"/>
    <property type="match status" value="1"/>
</dbReference>
<dbReference type="Proteomes" id="UP001597062">
    <property type="component" value="Unassembled WGS sequence"/>
</dbReference>
<dbReference type="Gene3D" id="3.30.300.30">
    <property type="match status" value="1"/>
</dbReference>
<evidence type="ECO:0000313" key="2">
    <source>
        <dbReference type="EMBL" id="MFD0993040.1"/>
    </source>
</evidence>
<reference evidence="3" key="1">
    <citation type="journal article" date="2019" name="Int. J. Syst. Evol. Microbiol.">
        <title>The Global Catalogue of Microorganisms (GCM) 10K type strain sequencing project: providing services to taxonomists for standard genome sequencing and annotation.</title>
        <authorList>
            <consortium name="The Broad Institute Genomics Platform"/>
            <consortium name="The Broad Institute Genome Sequencing Center for Infectious Disease"/>
            <person name="Wu L."/>
            <person name="Ma J."/>
        </authorList>
    </citation>
    <scope>NUCLEOTIDE SEQUENCE [LARGE SCALE GENOMIC DNA]</scope>
    <source>
        <strain evidence="3">CCUG 60527</strain>
    </source>
</reference>
<sequence>MKKPFHKAFKLNGKSFTTVEEVLFLAKETSADVYQFLLHWFSDDPFVTVQTSGSTGAPKEIKIKKEFMMNSAKATGAFFSLENGCKALLCLSADYIAGKMMLIRALVLGWDLYVVPTSSNPLNEVKGEFDFAAMVPLQLQNSLSQIYRIKKLIVGGGVVSNTLINQIQNFNTQIFATYGMTETVTHIAVKKLNNNHVIPAYYEVLPNVTIFKDVRNCLVIDAPKVSDELVVTNDVVQLISDKQFEWLGRLDNVINSGGVKLHPEKIEEKLSEIIPFRFFVTGIKDEYLGEKLILIIEGDLNEIDKEKLKKIVLKSSKLSKFEKPKLFYFLDSFIETGTKKIQRAKTLDLLKL</sequence>
<dbReference type="InterPro" id="IPR042099">
    <property type="entry name" value="ANL_N_sf"/>
</dbReference>
<gene>
    <name evidence="2" type="ORF">ACFQ1U_07470</name>
</gene>
<evidence type="ECO:0000259" key="1">
    <source>
        <dbReference type="Pfam" id="PF00501"/>
    </source>
</evidence>
<organism evidence="2 3">
    <name type="scientific">Tenacibaculum geojense</name>
    <dbReference type="NCBI Taxonomy" id="915352"/>
    <lineage>
        <taxon>Bacteria</taxon>
        <taxon>Pseudomonadati</taxon>
        <taxon>Bacteroidota</taxon>
        <taxon>Flavobacteriia</taxon>
        <taxon>Flavobacteriales</taxon>
        <taxon>Flavobacteriaceae</taxon>
        <taxon>Tenacibaculum</taxon>
    </lineage>
</organism>
<protein>
    <submittedName>
        <fullName evidence="2">AMP-binding protein</fullName>
    </submittedName>
</protein>
<comment type="caution">
    <text evidence="2">The sequence shown here is derived from an EMBL/GenBank/DDBJ whole genome shotgun (WGS) entry which is preliminary data.</text>
</comment>
<name>A0ABW3JS96_9FLAO</name>
<accession>A0ABW3JS96</accession>
<dbReference type="SUPFAM" id="SSF56801">
    <property type="entry name" value="Acetyl-CoA synthetase-like"/>
    <property type="match status" value="1"/>
</dbReference>